<keyword evidence="3 5" id="KW-1133">Transmembrane helix</keyword>
<dbReference type="GO" id="GO:0016020">
    <property type="term" value="C:membrane"/>
    <property type="evidence" value="ECO:0007669"/>
    <property type="project" value="UniProtKB-SubCell"/>
</dbReference>
<dbReference type="OrthoDB" id="2020542at2759"/>
<dbReference type="GO" id="GO:0055078">
    <property type="term" value="P:sodium ion homeostasis"/>
    <property type="evidence" value="ECO:0007669"/>
    <property type="project" value="TreeGrafter"/>
</dbReference>
<evidence type="ECO:0000256" key="2">
    <source>
        <dbReference type="ARBA" id="ARBA00022692"/>
    </source>
</evidence>
<evidence type="ECO:0000313" key="7">
    <source>
        <dbReference type="EMBL" id="CAD2202254.1"/>
    </source>
</evidence>
<evidence type="ECO:0000313" key="8">
    <source>
        <dbReference type="Proteomes" id="UP000580250"/>
    </source>
</evidence>
<sequence length="175" mass="19979">MFIISWWTALLTFFFFVAIYIYVAHRKLTSIGVHLHKLILSKCFTICFKLERTEEHVKNYRPQILVLSGNPASRAGLVDFAYSITKGNSLLMCGYIIPYKPCNTVFTMLQTFNQQLRDWFVSRHLKGTFAVTVANPNLRAGAQTLLQIAGLGKLRTNIILMGFKQIGHKIAHLKE</sequence>
<dbReference type="InterPro" id="IPR018491">
    <property type="entry name" value="SLC12_C"/>
</dbReference>
<reference evidence="7 8" key="1">
    <citation type="submission" date="2020-08" db="EMBL/GenBank/DDBJ databases">
        <authorList>
            <person name="Koutsovoulos G."/>
            <person name="Danchin GJ E."/>
        </authorList>
    </citation>
    <scope>NUCLEOTIDE SEQUENCE [LARGE SCALE GENOMIC DNA]</scope>
</reference>
<dbReference type="GO" id="GO:1990573">
    <property type="term" value="P:potassium ion import across plasma membrane"/>
    <property type="evidence" value="ECO:0007669"/>
    <property type="project" value="TreeGrafter"/>
</dbReference>
<evidence type="ECO:0000256" key="4">
    <source>
        <dbReference type="ARBA" id="ARBA00023136"/>
    </source>
</evidence>
<accession>A0A6V7XSJ8</accession>
<comment type="caution">
    <text evidence="7">The sequence shown here is derived from an EMBL/GenBank/DDBJ whole genome shotgun (WGS) entry which is preliminary data.</text>
</comment>
<comment type="subcellular location">
    <subcellularLocation>
        <location evidence="1">Membrane</location>
        <topology evidence="1">Multi-pass membrane protein</topology>
    </subcellularLocation>
</comment>
<evidence type="ECO:0000256" key="1">
    <source>
        <dbReference type="ARBA" id="ARBA00004141"/>
    </source>
</evidence>
<dbReference type="GO" id="GO:0055064">
    <property type="term" value="P:chloride ion homeostasis"/>
    <property type="evidence" value="ECO:0007669"/>
    <property type="project" value="TreeGrafter"/>
</dbReference>
<dbReference type="Pfam" id="PF03522">
    <property type="entry name" value="SLC12"/>
    <property type="match status" value="1"/>
</dbReference>
<evidence type="ECO:0000256" key="3">
    <source>
        <dbReference type="ARBA" id="ARBA00022989"/>
    </source>
</evidence>
<keyword evidence="2 5" id="KW-0812">Transmembrane</keyword>
<dbReference type="EMBL" id="CAJEWN010002161">
    <property type="protein sequence ID" value="CAD2202254.1"/>
    <property type="molecule type" value="Genomic_DNA"/>
</dbReference>
<dbReference type="AlphaFoldDB" id="A0A6V7XSJ8"/>
<dbReference type="GO" id="GO:0006884">
    <property type="term" value="P:cell volume homeostasis"/>
    <property type="evidence" value="ECO:0007669"/>
    <property type="project" value="TreeGrafter"/>
</dbReference>
<proteinExistence type="predicted"/>
<feature type="transmembrane region" description="Helical" evidence="5">
    <location>
        <begin position="6"/>
        <end position="23"/>
    </location>
</feature>
<evidence type="ECO:0000259" key="6">
    <source>
        <dbReference type="Pfam" id="PF03522"/>
    </source>
</evidence>
<dbReference type="GO" id="GO:0008511">
    <property type="term" value="F:sodium:potassium:chloride symporter activity"/>
    <property type="evidence" value="ECO:0007669"/>
    <property type="project" value="TreeGrafter"/>
</dbReference>
<dbReference type="InterPro" id="IPR004842">
    <property type="entry name" value="SLC12A_fam"/>
</dbReference>
<keyword evidence="4 5" id="KW-0472">Membrane</keyword>
<dbReference type="GO" id="GO:0055075">
    <property type="term" value="P:potassium ion homeostasis"/>
    <property type="evidence" value="ECO:0007669"/>
    <property type="project" value="TreeGrafter"/>
</dbReference>
<dbReference type="Proteomes" id="UP000580250">
    <property type="component" value="Unassembled WGS sequence"/>
</dbReference>
<name>A0A6V7XSJ8_MELEN</name>
<dbReference type="PANTHER" id="PTHR11827">
    <property type="entry name" value="SOLUTE CARRIER FAMILY 12, CATION COTRANSPORTERS"/>
    <property type="match status" value="1"/>
</dbReference>
<organism evidence="7 8">
    <name type="scientific">Meloidogyne enterolobii</name>
    <name type="common">Root-knot nematode worm</name>
    <name type="synonym">Meloidogyne mayaguensis</name>
    <dbReference type="NCBI Taxonomy" id="390850"/>
    <lineage>
        <taxon>Eukaryota</taxon>
        <taxon>Metazoa</taxon>
        <taxon>Ecdysozoa</taxon>
        <taxon>Nematoda</taxon>
        <taxon>Chromadorea</taxon>
        <taxon>Rhabditida</taxon>
        <taxon>Tylenchina</taxon>
        <taxon>Tylenchomorpha</taxon>
        <taxon>Tylenchoidea</taxon>
        <taxon>Meloidogynidae</taxon>
        <taxon>Meloidogyninae</taxon>
        <taxon>Meloidogyne</taxon>
    </lineage>
</organism>
<evidence type="ECO:0000256" key="5">
    <source>
        <dbReference type="SAM" id="Phobius"/>
    </source>
</evidence>
<feature type="domain" description="SLC12A transporter C-terminal" evidence="6">
    <location>
        <begin position="74"/>
        <end position="165"/>
    </location>
</feature>
<protein>
    <recommendedName>
        <fullName evidence="6">SLC12A transporter C-terminal domain-containing protein</fullName>
    </recommendedName>
</protein>
<dbReference type="PANTHER" id="PTHR11827:SF103">
    <property type="entry name" value="SODIUM CHLORIDE COTRANSPORTER 69, ISOFORM E"/>
    <property type="match status" value="1"/>
</dbReference>
<gene>
    <name evidence="7" type="ORF">MENT_LOCUS55877</name>
</gene>